<evidence type="ECO:0000313" key="3">
    <source>
        <dbReference type="Proteomes" id="UP000310158"/>
    </source>
</evidence>
<feature type="domain" description="BTB" evidence="1">
    <location>
        <begin position="19"/>
        <end position="89"/>
    </location>
</feature>
<gene>
    <name evidence="2" type="ORF">EW146_g5705</name>
</gene>
<dbReference type="SMART" id="SM00225">
    <property type="entry name" value="BTB"/>
    <property type="match status" value="1"/>
</dbReference>
<comment type="caution">
    <text evidence="2">The sequence shown here is derived from an EMBL/GenBank/DDBJ whole genome shotgun (WGS) entry which is preliminary data.</text>
</comment>
<dbReference type="OrthoDB" id="3357985at2759"/>
<dbReference type="AlphaFoldDB" id="A0A4S4LRA5"/>
<dbReference type="InterPro" id="IPR000210">
    <property type="entry name" value="BTB/POZ_dom"/>
</dbReference>
<dbReference type="Proteomes" id="UP000310158">
    <property type="component" value="Unassembled WGS sequence"/>
</dbReference>
<dbReference type="InterPro" id="IPR011333">
    <property type="entry name" value="SKP1/BTB/POZ_sf"/>
</dbReference>
<proteinExistence type="predicted"/>
<protein>
    <recommendedName>
        <fullName evidence="1">BTB domain-containing protein</fullName>
    </recommendedName>
</protein>
<name>A0A4S4LRA5_9AGAM</name>
<dbReference type="EMBL" id="SGPL01000260">
    <property type="protein sequence ID" value="THH14655.1"/>
    <property type="molecule type" value="Genomic_DNA"/>
</dbReference>
<accession>A0A4S4LRA5</accession>
<keyword evidence="3" id="KW-1185">Reference proteome</keyword>
<dbReference type="PROSITE" id="PS50097">
    <property type="entry name" value="BTB"/>
    <property type="match status" value="1"/>
</dbReference>
<reference evidence="2 3" key="1">
    <citation type="submission" date="2019-02" db="EMBL/GenBank/DDBJ databases">
        <title>Genome sequencing of the rare red list fungi Bondarzewia mesenterica.</title>
        <authorList>
            <person name="Buettner E."/>
            <person name="Kellner H."/>
        </authorList>
    </citation>
    <scope>NUCLEOTIDE SEQUENCE [LARGE SCALE GENOMIC DNA]</scope>
    <source>
        <strain evidence="2 3">DSM 108281</strain>
    </source>
</reference>
<evidence type="ECO:0000259" key="1">
    <source>
        <dbReference type="PROSITE" id="PS50097"/>
    </source>
</evidence>
<dbReference type="Gene3D" id="3.30.710.10">
    <property type="entry name" value="Potassium Channel Kv1.1, Chain A"/>
    <property type="match status" value="1"/>
</dbReference>
<dbReference type="Pfam" id="PF00651">
    <property type="entry name" value="BTB"/>
    <property type="match status" value="1"/>
</dbReference>
<sequence>MTPLPPIRNAGPPFDAADADIVLRTNDLVDFRVHTSILSISSQVFKDMSSMPLPPNSEPADNSDRKDGLPIVFVTEDEHSIHLLLKVLYPRGMQPVSNPSDIKSLLKLLDKYQVDGHPLLSALSSAAQIEPVMVYVLACRHNLPYVANAAAEEMLKMSLTSVVTGLAADQDLRRITGYSCVRLLKYHLDCCEAAITVCQSLRWIATSKIPGASEITARTGQIPCACLIRHSTSSKLNEHTHVPGWVVDYVGRCEAIIRTTPHWDTVMDFKLFIPSIIAAGKCSRCMPLADKLPDFAKAFANQLKSVISKVRLRVRHETLQRDQTCIRPTTDPSSI</sequence>
<evidence type="ECO:0000313" key="2">
    <source>
        <dbReference type="EMBL" id="THH14655.1"/>
    </source>
</evidence>
<organism evidence="2 3">
    <name type="scientific">Bondarzewia mesenterica</name>
    <dbReference type="NCBI Taxonomy" id="1095465"/>
    <lineage>
        <taxon>Eukaryota</taxon>
        <taxon>Fungi</taxon>
        <taxon>Dikarya</taxon>
        <taxon>Basidiomycota</taxon>
        <taxon>Agaricomycotina</taxon>
        <taxon>Agaricomycetes</taxon>
        <taxon>Russulales</taxon>
        <taxon>Bondarzewiaceae</taxon>
        <taxon>Bondarzewia</taxon>
    </lineage>
</organism>